<dbReference type="PRINTS" id="PR00344">
    <property type="entry name" value="BCTRLSENSOR"/>
</dbReference>
<feature type="domain" description="PAS" evidence="10">
    <location>
        <begin position="576"/>
        <end position="648"/>
    </location>
</feature>
<feature type="modified residue" description="4-aspartylphosphate" evidence="6">
    <location>
        <position position="1010"/>
    </location>
</feature>
<feature type="domain" description="Histidine kinase" evidence="8">
    <location>
        <begin position="717"/>
        <end position="940"/>
    </location>
</feature>
<dbReference type="InterPro" id="IPR013655">
    <property type="entry name" value="PAS_fold_3"/>
</dbReference>
<dbReference type="Pfam" id="PF01590">
    <property type="entry name" value="GAF"/>
    <property type="match status" value="1"/>
</dbReference>
<evidence type="ECO:0000256" key="3">
    <source>
        <dbReference type="ARBA" id="ARBA00022553"/>
    </source>
</evidence>
<dbReference type="Pfam" id="PF02518">
    <property type="entry name" value="HATPase_c"/>
    <property type="match status" value="1"/>
</dbReference>
<evidence type="ECO:0000313" key="13">
    <source>
        <dbReference type="Proteomes" id="UP000054618"/>
    </source>
</evidence>
<dbReference type="InterPro" id="IPR036890">
    <property type="entry name" value="HATPase_C_sf"/>
</dbReference>
<dbReference type="SUPFAM" id="SSF47384">
    <property type="entry name" value="Homodimeric domain of signal transducing histidine kinase"/>
    <property type="match status" value="1"/>
</dbReference>
<feature type="domain" description="Response regulatory" evidence="9">
    <location>
        <begin position="960"/>
        <end position="1076"/>
    </location>
</feature>
<dbReference type="PROSITE" id="PS50109">
    <property type="entry name" value="HIS_KIN"/>
    <property type="match status" value="1"/>
</dbReference>
<feature type="domain" description="PAS" evidence="10">
    <location>
        <begin position="450"/>
        <end position="523"/>
    </location>
</feature>
<dbReference type="CDD" id="cd00130">
    <property type="entry name" value="PAS"/>
    <property type="match status" value="3"/>
</dbReference>
<dbReference type="InterPro" id="IPR035965">
    <property type="entry name" value="PAS-like_dom_sf"/>
</dbReference>
<dbReference type="SMART" id="SM00448">
    <property type="entry name" value="REC"/>
    <property type="match status" value="1"/>
</dbReference>
<dbReference type="SUPFAM" id="SSF55874">
    <property type="entry name" value="ATPase domain of HSP90 chaperone/DNA topoisomerase II/histidine kinase"/>
    <property type="match status" value="1"/>
</dbReference>
<feature type="domain" description="PAS" evidence="10">
    <location>
        <begin position="197"/>
        <end position="267"/>
    </location>
</feature>
<dbReference type="SMART" id="SM00086">
    <property type="entry name" value="PAC"/>
    <property type="match status" value="4"/>
</dbReference>
<dbReference type="SUPFAM" id="SSF55781">
    <property type="entry name" value="GAF domain-like"/>
    <property type="match status" value="1"/>
</dbReference>
<dbReference type="PROSITE" id="PS50112">
    <property type="entry name" value="PAS"/>
    <property type="match status" value="3"/>
</dbReference>
<dbReference type="SMART" id="SM00388">
    <property type="entry name" value="HisKA"/>
    <property type="match status" value="1"/>
</dbReference>
<evidence type="ECO:0000256" key="5">
    <source>
        <dbReference type="ARBA" id="ARBA00022777"/>
    </source>
</evidence>
<keyword evidence="3 6" id="KW-0597">Phosphoprotein</keyword>
<evidence type="ECO:0000256" key="1">
    <source>
        <dbReference type="ARBA" id="ARBA00000085"/>
    </source>
</evidence>
<dbReference type="Proteomes" id="UP000054618">
    <property type="component" value="Unassembled WGS sequence"/>
</dbReference>
<feature type="coiled-coil region" evidence="7">
    <location>
        <begin position="559"/>
        <end position="586"/>
    </location>
</feature>
<dbReference type="InterPro" id="IPR003661">
    <property type="entry name" value="HisK_dim/P_dom"/>
</dbReference>
<dbReference type="CDD" id="cd00082">
    <property type="entry name" value="HisKA"/>
    <property type="match status" value="1"/>
</dbReference>
<dbReference type="Gene3D" id="3.40.50.2300">
    <property type="match status" value="1"/>
</dbReference>
<feature type="domain" description="PAC" evidence="11">
    <location>
        <begin position="523"/>
        <end position="575"/>
    </location>
</feature>
<dbReference type="InterPro" id="IPR001610">
    <property type="entry name" value="PAC"/>
</dbReference>
<dbReference type="SUPFAM" id="SSF55785">
    <property type="entry name" value="PYP-like sensor domain (PAS domain)"/>
    <property type="match status" value="4"/>
</dbReference>
<evidence type="ECO:0000256" key="7">
    <source>
        <dbReference type="SAM" id="Coils"/>
    </source>
</evidence>
<dbReference type="GO" id="GO:0000155">
    <property type="term" value="F:phosphorelay sensor kinase activity"/>
    <property type="evidence" value="ECO:0007669"/>
    <property type="project" value="InterPro"/>
</dbReference>
<feature type="domain" description="PAC" evidence="11">
    <location>
        <begin position="270"/>
        <end position="322"/>
    </location>
</feature>
<name>A0A0W0XNI6_9GAMM</name>
<dbReference type="Gene3D" id="1.10.287.130">
    <property type="match status" value="1"/>
</dbReference>
<dbReference type="SUPFAM" id="SSF52172">
    <property type="entry name" value="CheY-like"/>
    <property type="match status" value="1"/>
</dbReference>
<comment type="caution">
    <text evidence="12">The sequence shown here is derived from an EMBL/GenBank/DDBJ whole genome shotgun (WGS) entry which is preliminary data.</text>
</comment>
<protein>
    <recommendedName>
        <fullName evidence="2">histidine kinase</fullName>
        <ecNumber evidence="2">2.7.13.3</ecNumber>
    </recommendedName>
</protein>
<dbReference type="InterPro" id="IPR003594">
    <property type="entry name" value="HATPase_dom"/>
</dbReference>
<evidence type="ECO:0000313" key="12">
    <source>
        <dbReference type="EMBL" id="KTD46140.1"/>
    </source>
</evidence>
<dbReference type="PROSITE" id="PS50113">
    <property type="entry name" value="PAC"/>
    <property type="match status" value="4"/>
</dbReference>
<dbReference type="Pfam" id="PF00512">
    <property type="entry name" value="HisKA"/>
    <property type="match status" value="1"/>
</dbReference>
<evidence type="ECO:0000259" key="11">
    <source>
        <dbReference type="PROSITE" id="PS50113"/>
    </source>
</evidence>
<gene>
    <name evidence="12" type="ORF">Lqui_2630</name>
</gene>
<dbReference type="PANTHER" id="PTHR43304:SF1">
    <property type="entry name" value="PAC DOMAIN-CONTAINING PROTEIN"/>
    <property type="match status" value="1"/>
</dbReference>
<evidence type="ECO:0000259" key="10">
    <source>
        <dbReference type="PROSITE" id="PS50112"/>
    </source>
</evidence>
<feature type="domain" description="PAC" evidence="11">
    <location>
        <begin position="397"/>
        <end position="449"/>
    </location>
</feature>
<dbReference type="InterPro" id="IPR000014">
    <property type="entry name" value="PAS"/>
</dbReference>
<feature type="domain" description="PAC" evidence="11">
    <location>
        <begin position="652"/>
        <end position="704"/>
    </location>
</feature>
<sequence>MEKSPKRIGQHSPAKKSVAFASRYEALLQVERRIFELILGTTPLSALLETIALGIEEITEDAKVAILLLDKDGVHIRQGSAPHLPPVYTQTVEGMKIGPKQACSGAAMFLRKRIIVSDISNSPFWDQYADIAKNYQLKACWSTPVLDSDNKVIAAFALYYEHCYEPAHEDFELIDHASYLVRICIELNEKTNALQKSEERFRHAFQDAATGIAITDLNGHFLQANAAYCNMLGYSEQELYEMTFMDITHPDDKAISWELTRSLLTKQTGHTFEKRYLTKNRQEIWVRLSISAPRDETGQPINFIAVCEDITQKKQMINELEENQSFLRMASQISRIGAWSVKLPEQSFIWSEEAQRIHEVTGSFNPTLDNLIALYPKEFQQKLHDAFDQCMYKGISFHLELPFHSPQNNPLWIKIMGEAAQDQSGQNIKVQGAFQDITEQKKLEEVRKETEQRFRQLTENIQEVFWLTNAAHDQILYISPAYEHIWGRSCQELCENPRQWLEAIYEEDRSKMISVLDDLSQGYNQEYRIIRPDGEMRWIHDRSFNIYDSNGQLYRVAGVAKDITERKEAEQSLRESEERFRLLSDATNDAIWDLNLLNNKIWWNEGFEILFGYQRKEIVPNINSWMNYIHPDDFNRVIQGVFKVIDEGKTHWNAEYRFRRKDGTYAKVFDRGNVIRDERGKAVRMIGGMTDLTERYELEEQLRQSQRLESLGQLTGGVAHDFNNMLTIIMGNAELLTEQLSDNPLLNEMAEMIYSAAQRGAELTKRLLAFARRQALEPKVVELNVLVENMMGLLKRTIGDNIVLKFKKEPQLWPTLVDPSQLENAILNLCLNARDAMPGGGQLIIETRNSELDETYANTHTEIIPGPYAEILISDTGCGIAPEHLDKVFEPFFSTKPKDKGTGLGLSMVFGFIKQSGGHINIYSEPGKGTTVSLYLPKAVHVAMPEEEVKPKFIATGHEKILLVEDNEKVRLYASEQLRAAGYEVEVAANGLSALEILKARDDFELLFTDIIMEGGLSGTELAILAQKLRPGLKVLYTSGYPEDIIRHQGQLTPGVHLLNKPYRRVDLLNKVRDTLNSE</sequence>
<dbReference type="InterPro" id="IPR004358">
    <property type="entry name" value="Sig_transdc_His_kin-like_C"/>
</dbReference>
<dbReference type="InterPro" id="IPR036097">
    <property type="entry name" value="HisK_dim/P_sf"/>
</dbReference>
<evidence type="ECO:0000256" key="6">
    <source>
        <dbReference type="PROSITE-ProRule" id="PRU00169"/>
    </source>
</evidence>
<evidence type="ECO:0000256" key="4">
    <source>
        <dbReference type="ARBA" id="ARBA00022679"/>
    </source>
</evidence>
<dbReference type="InterPro" id="IPR003018">
    <property type="entry name" value="GAF"/>
</dbReference>
<dbReference type="PATRIC" id="fig|45073.5.peg.2795"/>
<dbReference type="PROSITE" id="PS50110">
    <property type="entry name" value="RESPONSE_REGULATORY"/>
    <property type="match status" value="1"/>
</dbReference>
<dbReference type="InterPro" id="IPR005467">
    <property type="entry name" value="His_kinase_dom"/>
</dbReference>
<dbReference type="Pfam" id="PF08447">
    <property type="entry name" value="PAS_3"/>
    <property type="match status" value="3"/>
</dbReference>
<dbReference type="Gene3D" id="3.30.450.20">
    <property type="entry name" value="PAS domain"/>
    <property type="match status" value="4"/>
</dbReference>
<comment type="catalytic activity">
    <reaction evidence="1">
        <text>ATP + protein L-histidine = ADP + protein N-phospho-L-histidine.</text>
        <dbReference type="EC" id="2.7.13.3"/>
    </reaction>
</comment>
<dbReference type="PANTHER" id="PTHR43304">
    <property type="entry name" value="PHYTOCHROME-LIKE PROTEIN CPH1"/>
    <property type="match status" value="1"/>
</dbReference>
<dbReference type="InterPro" id="IPR001789">
    <property type="entry name" value="Sig_transdc_resp-reg_receiver"/>
</dbReference>
<dbReference type="Pfam" id="PF13426">
    <property type="entry name" value="PAS_9"/>
    <property type="match status" value="1"/>
</dbReference>
<dbReference type="InterPro" id="IPR052162">
    <property type="entry name" value="Sensor_kinase/Photoreceptor"/>
</dbReference>
<dbReference type="SMART" id="SM00091">
    <property type="entry name" value="PAS"/>
    <property type="match status" value="3"/>
</dbReference>
<dbReference type="NCBIfam" id="TIGR00229">
    <property type="entry name" value="sensory_box"/>
    <property type="match status" value="3"/>
</dbReference>
<dbReference type="STRING" id="45073.Lqui_2630"/>
<organism evidence="12 13">
    <name type="scientific">Legionella quinlivanii</name>
    <dbReference type="NCBI Taxonomy" id="45073"/>
    <lineage>
        <taxon>Bacteria</taxon>
        <taxon>Pseudomonadati</taxon>
        <taxon>Pseudomonadota</taxon>
        <taxon>Gammaproteobacteria</taxon>
        <taxon>Legionellales</taxon>
        <taxon>Legionellaceae</taxon>
        <taxon>Legionella</taxon>
    </lineage>
</organism>
<dbReference type="RefSeq" id="WP_058508698.1">
    <property type="nucleotide sequence ID" value="NZ_CAAAIK010000012.1"/>
</dbReference>
<evidence type="ECO:0000259" key="8">
    <source>
        <dbReference type="PROSITE" id="PS50109"/>
    </source>
</evidence>
<dbReference type="InterPro" id="IPR029016">
    <property type="entry name" value="GAF-like_dom_sf"/>
</dbReference>
<keyword evidence="4" id="KW-0808">Transferase</keyword>
<keyword evidence="13" id="KW-1185">Reference proteome</keyword>
<dbReference type="OrthoDB" id="9764808at2"/>
<dbReference type="Pfam" id="PF00072">
    <property type="entry name" value="Response_reg"/>
    <property type="match status" value="1"/>
</dbReference>
<dbReference type="Gene3D" id="3.30.450.40">
    <property type="match status" value="1"/>
</dbReference>
<reference evidence="12 13" key="1">
    <citation type="submission" date="2015-11" db="EMBL/GenBank/DDBJ databases">
        <title>Genomic analysis of 38 Legionella species identifies large and diverse effector repertoires.</title>
        <authorList>
            <person name="Burstein D."/>
            <person name="Amaro F."/>
            <person name="Zusman T."/>
            <person name="Lifshitz Z."/>
            <person name="Cohen O."/>
            <person name="Gilbert J.A."/>
            <person name="Pupko T."/>
            <person name="Shuman H.A."/>
            <person name="Segal G."/>
        </authorList>
    </citation>
    <scope>NUCLEOTIDE SEQUENCE [LARGE SCALE GENOMIC DNA]</scope>
    <source>
        <strain evidence="12 13">CDC#1442-AUS-E</strain>
    </source>
</reference>
<dbReference type="InterPro" id="IPR000700">
    <property type="entry name" value="PAS-assoc_C"/>
</dbReference>
<keyword evidence="7" id="KW-0175">Coiled coil</keyword>
<dbReference type="EC" id="2.7.13.3" evidence="2"/>
<proteinExistence type="predicted"/>
<accession>A0A0W0XNI6</accession>
<keyword evidence="5" id="KW-0418">Kinase</keyword>
<dbReference type="SMART" id="SM00387">
    <property type="entry name" value="HATPase_c"/>
    <property type="match status" value="1"/>
</dbReference>
<evidence type="ECO:0000256" key="2">
    <source>
        <dbReference type="ARBA" id="ARBA00012438"/>
    </source>
</evidence>
<dbReference type="Gene3D" id="3.30.565.10">
    <property type="entry name" value="Histidine kinase-like ATPase, C-terminal domain"/>
    <property type="match status" value="1"/>
</dbReference>
<dbReference type="AlphaFoldDB" id="A0A0W0XNI6"/>
<dbReference type="EMBL" id="LNYS01000024">
    <property type="protein sequence ID" value="KTD46140.1"/>
    <property type="molecule type" value="Genomic_DNA"/>
</dbReference>
<evidence type="ECO:0000259" key="9">
    <source>
        <dbReference type="PROSITE" id="PS50110"/>
    </source>
</evidence>
<dbReference type="InterPro" id="IPR011006">
    <property type="entry name" value="CheY-like_superfamily"/>
</dbReference>